<dbReference type="AlphaFoldDB" id="A0A3R9EH90"/>
<evidence type="ECO:0000313" key="2">
    <source>
        <dbReference type="Proteomes" id="UP000269041"/>
    </source>
</evidence>
<sequence length="181" mass="20524">MLLKVEQGMALLKFGKVEYVIERGQTVWIPFDSLCALTFFPRTQVQRVEVSSRVSALLPQKGGYVQLNELTTAILNRLLDSQQSHESQQKLLVVLLDDLVTLDPKLMESKLTAYLKQWSPSISDNKLLAEQHLALKLREATKRMQSGVKRSKVIADLFENNHFVFTQLEQSILGYTSAESS</sequence>
<keyword evidence="2" id="KW-1185">Reference proteome</keyword>
<dbReference type="EMBL" id="RSFA01000029">
    <property type="protein sequence ID" value="RSD31528.1"/>
    <property type="molecule type" value="Genomic_DNA"/>
</dbReference>
<reference evidence="1 2" key="1">
    <citation type="submission" date="2018-12" db="EMBL/GenBank/DDBJ databases">
        <title>Genomic taxonomy of the Vibrionaceae family.</title>
        <authorList>
            <person name="Gomez-Gil B."/>
            <person name="Enciso-Ibarra K."/>
        </authorList>
    </citation>
    <scope>NUCLEOTIDE SEQUENCE [LARGE SCALE GENOMIC DNA]</scope>
    <source>
        <strain evidence="1 2">CAIM 594</strain>
    </source>
</reference>
<proteinExistence type="predicted"/>
<evidence type="ECO:0000313" key="1">
    <source>
        <dbReference type="EMBL" id="RSD31528.1"/>
    </source>
</evidence>
<dbReference type="OrthoDB" id="5916374at2"/>
<organism evidence="1 2">
    <name type="scientific">Vibrio pectenicida</name>
    <dbReference type="NCBI Taxonomy" id="62763"/>
    <lineage>
        <taxon>Bacteria</taxon>
        <taxon>Pseudomonadati</taxon>
        <taxon>Pseudomonadota</taxon>
        <taxon>Gammaproteobacteria</taxon>
        <taxon>Vibrionales</taxon>
        <taxon>Vibrionaceae</taxon>
        <taxon>Vibrio</taxon>
    </lineage>
</organism>
<name>A0A3R9EH90_9VIBR</name>
<accession>A0A3R9EH90</accession>
<protein>
    <submittedName>
        <fullName evidence="1">AraC family transcriptional regulator</fullName>
    </submittedName>
</protein>
<dbReference type="Proteomes" id="UP000269041">
    <property type="component" value="Unassembled WGS sequence"/>
</dbReference>
<comment type="caution">
    <text evidence="1">The sequence shown here is derived from an EMBL/GenBank/DDBJ whole genome shotgun (WGS) entry which is preliminary data.</text>
</comment>
<gene>
    <name evidence="1" type="ORF">EJA03_08335</name>
</gene>